<evidence type="ECO:0000313" key="5">
    <source>
        <dbReference type="Proteomes" id="UP000242427"/>
    </source>
</evidence>
<evidence type="ECO:0000259" key="3">
    <source>
        <dbReference type="Pfam" id="PF08501"/>
    </source>
</evidence>
<dbReference type="RefSeq" id="WP_106681192.1">
    <property type="nucleotide sequence ID" value="NZ_PXWG01000130.1"/>
</dbReference>
<keyword evidence="2" id="KW-0028">Amino-acid biosynthesis</keyword>
<dbReference type="OrthoDB" id="3609723at2"/>
<dbReference type="InterPro" id="IPR022893">
    <property type="entry name" value="Shikimate_DH_fam"/>
</dbReference>
<dbReference type="InterPro" id="IPR013708">
    <property type="entry name" value="Shikimate_DH-bd_N"/>
</dbReference>
<dbReference type="EMBL" id="PXWG01000130">
    <property type="protein sequence ID" value="PSJ25258.1"/>
    <property type="molecule type" value="Genomic_DNA"/>
</dbReference>
<dbReference type="PANTHER" id="PTHR21089:SF1">
    <property type="entry name" value="BIFUNCTIONAL 3-DEHYDROQUINATE DEHYDRATASE_SHIKIMATE DEHYDROGENASE, CHLOROPLASTIC"/>
    <property type="match status" value="1"/>
</dbReference>
<reference evidence="4 5" key="1">
    <citation type="submission" date="2018-03" db="EMBL/GenBank/DDBJ databases">
        <title>Chitinolytic properties of Streptosporangium nondiastaticum TBG75A20.</title>
        <authorList>
            <person name="Gayathri V."/>
            <person name="Shiburaj S."/>
        </authorList>
    </citation>
    <scope>NUCLEOTIDE SEQUENCE [LARGE SCALE GENOMIC DNA]</scope>
    <source>
        <strain evidence="4 5">TBG75A20</strain>
    </source>
</reference>
<keyword evidence="5" id="KW-1185">Reference proteome</keyword>
<keyword evidence="2" id="KW-0057">Aromatic amino acid biosynthesis</keyword>
<dbReference type="Gene3D" id="3.40.50.720">
    <property type="entry name" value="NAD(P)-binding Rossmann-like Domain"/>
    <property type="match status" value="1"/>
</dbReference>
<evidence type="ECO:0000313" key="4">
    <source>
        <dbReference type="EMBL" id="PSJ25258.1"/>
    </source>
</evidence>
<dbReference type="PANTHER" id="PTHR21089">
    <property type="entry name" value="SHIKIMATE DEHYDROGENASE"/>
    <property type="match status" value="1"/>
</dbReference>
<sequence>MSDSAPGPAPGTGPEISGTTRLFAVIGDPVAQVRAPGLLNPLFRRLGTDAVLVPLHVRPEGLAEVLRGLRQTRNLDGLLITVPHKAACLRFADDVSPAVALSGSTNAMRRNADGRWLAENFDGEGFVRGLCAAGHDPRGARVAQAGAGGAGSAIAVALLGAGADVAVWDRDAARADALAGRLAARWPGRITATKGPVAADIAVNATTMGLRPDDPLPFDPAGLAPGTLVADIIMKPRRTALLRAAEASGLPVHYGEPMLTEQLPLYREFFRLGDPGAPSGPA</sequence>
<dbReference type="Proteomes" id="UP000242427">
    <property type="component" value="Unassembled WGS sequence"/>
</dbReference>
<dbReference type="GO" id="GO:0009423">
    <property type="term" value="P:chorismate biosynthetic process"/>
    <property type="evidence" value="ECO:0007669"/>
    <property type="project" value="TreeGrafter"/>
</dbReference>
<dbReference type="InterPro" id="IPR046346">
    <property type="entry name" value="Aminoacid_DH-like_N_sf"/>
</dbReference>
<dbReference type="Pfam" id="PF08501">
    <property type="entry name" value="Shikimate_dh_N"/>
    <property type="match status" value="1"/>
</dbReference>
<dbReference type="Gene3D" id="3.40.50.10860">
    <property type="entry name" value="Leucine Dehydrogenase, chain A, domain 1"/>
    <property type="match status" value="1"/>
</dbReference>
<dbReference type="GO" id="GO:0050661">
    <property type="term" value="F:NADP binding"/>
    <property type="evidence" value="ECO:0007669"/>
    <property type="project" value="TreeGrafter"/>
</dbReference>
<name>A0A9X7JKH4_9ACTN</name>
<accession>A0A9X7JKH4</accession>
<dbReference type="GO" id="GO:0004764">
    <property type="term" value="F:shikimate 3-dehydrogenase (NADP+) activity"/>
    <property type="evidence" value="ECO:0007669"/>
    <property type="project" value="InterPro"/>
</dbReference>
<evidence type="ECO:0000256" key="1">
    <source>
        <dbReference type="ARBA" id="ARBA00004871"/>
    </source>
</evidence>
<dbReference type="GO" id="GO:0009073">
    <property type="term" value="P:aromatic amino acid family biosynthetic process"/>
    <property type="evidence" value="ECO:0007669"/>
    <property type="project" value="UniProtKB-KW"/>
</dbReference>
<comment type="pathway">
    <text evidence="1">Metabolic intermediate biosynthesis; chorismate biosynthesis; chorismate from D-erythrose 4-phosphate and phosphoenolpyruvate: step 4/7.</text>
</comment>
<comment type="caution">
    <text evidence="4">The sequence shown here is derived from an EMBL/GenBank/DDBJ whole genome shotgun (WGS) entry which is preliminary data.</text>
</comment>
<evidence type="ECO:0000256" key="2">
    <source>
        <dbReference type="ARBA" id="ARBA00023141"/>
    </source>
</evidence>
<feature type="domain" description="Shikimate dehydrogenase substrate binding N-terminal" evidence="3">
    <location>
        <begin position="25"/>
        <end position="107"/>
    </location>
</feature>
<dbReference type="GO" id="GO:0005829">
    <property type="term" value="C:cytosol"/>
    <property type="evidence" value="ECO:0007669"/>
    <property type="project" value="TreeGrafter"/>
</dbReference>
<protein>
    <submittedName>
        <fullName evidence="4">Shikimate dehydrogenase</fullName>
    </submittedName>
</protein>
<proteinExistence type="predicted"/>
<dbReference type="GO" id="GO:0019632">
    <property type="term" value="P:shikimate metabolic process"/>
    <property type="evidence" value="ECO:0007669"/>
    <property type="project" value="TreeGrafter"/>
</dbReference>
<dbReference type="InterPro" id="IPR036291">
    <property type="entry name" value="NAD(P)-bd_dom_sf"/>
</dbReference>
<organism evidence="4 5">
    <name type="scientific">Streptosporangium nondiastaticum</name>
    <dbReference type="NCBI Taxonomy" id="35764"/>
    <lineage>
        <taxon>Bacteria</taxon>
        <taxon>Bacillati</taxon>
        <taxon>Actinomycetota</taxon>
        <taxon>Actinomycetes</taxon>
        <taxon>Streptosporangiales</taxon>
        <taxon>Streptosporangiaceae</taxon>
        <taxon>Streptosporangium</taxon>
    </lineage>
</organism>
<gene>
    <name evidence="4" type="ORF">B7P34_29195</name>
</gene>
<dbReference type="AlphaFoldDB" id="A0A9X7JKH4"/>
<dbReference type="SUPFAM" id="SSF51735">
    <property type="entry name" value="NAD(P)-binding Rossmann-fold domains"/>
    <property type="match status" value="1"/>
</dbReference>
<dbReference type="SUPFAM" id="SSF53223">
    <property type="entry name" value="Aminoacid dehydrogenase-like, N-terminal domain"/>
    <property type="match status" value="1"/>
</dbReference>